<dbReference type="EMBL" id="AP023366">
    <property type="protein sequence ID" value="BCJ87709.1"/>
    <property type="molecule type" value="Genomic_DNA"/>
</dbReference>
<dbReference type="InterPro" id="IPR036866">
    <property type="entry name" value="RibonucZ/Hydroxyglut_hydro"/>
</dbReference>
<dbReference type="KEGG" id="eff:skT53_26940"/>
<feature type="domain" description="Metallo-beta-lactamase" evidence="6">
    <location>
        <begin position="21"/>
        <end position="202"/>
    </location>
</feature>
<evidence type="ECO:0000256" key="2">
    <source>
        <dbReference type="ARBA" id="ARBA00007749"/>
    </source>
</evidence>
<accession>A0A7I8DFH8</accession>
<dbReference type="InterPro" id="IPR051013">
    <property type="entry name" value="MBL_superfamily_lactonases"/>
</dbReference>
<proteinExistence type="inferred from homology"/>
<keyword evidence="3" id="KW-0479">Metal-binding</keyword>
<keyword evidence="8" id="KW-1185">Reference proteome</keyword>
<dbReference type="SMART" id="SM00849">
    <property type="entry name" value="Lactamase_B"/>
    <property type="match status" value="1"/>
</dbReference>
<evidence type="ECO:0000256" key="4">
    <source>
        <dbReference type="ARBA" id="ARBA00022801"/>
    </source>
</evidence>
<dbReference type="Gene3D" id="3.60.15.10">
    <property type="entry name" value="Ribonuclease Z/Hydroxyacylglutathione hydrolase-like"/>
    <property type="match status" value="1"/>
</dbReference>
<dbReference type="SUPFAM" id="SSF56281">
    <property type="entry name" value="Metallo-hydrolase/oxidoreductase"/>
    <property type="match status" value="1"/>
</dbReference>
<dbReference type="Proteomes" id="UP000593802">
    <property type="component" value="Chromosome"/>
</dbReference>
<keyword evidence="4" id="KW-0378">Hydrolase</keyword>
<comment type="cofactor">
    <cofactor evidence="1">
        <name>Zn(2+)</name>
        <dbReference type="ChEBI" id="CHEBI:29105"/>
    </cofactor>
</comment>
<dbReference type="PANTHER" id="PTHR42978">
    <property type="entry name" value="QUORUM-QUENCHING LACTONASE YTNP-RELATED-RELATED"/>
    <property type="match status" value="1"/>
</dbReference>
<evidence type="ECO:0000313" key="7">
    <source>
        <dbReference type="EMBL" id="BCJ87709.1"/>
    </source>
</evidence>
<dbReference type="AlphaFoldDB" id="A0A7I8DFH8"/>
<reference evidence="7 8" key="1">
    <citation type="submission" date="2020-08" db="EMBL/GenBank/DDBJ databases">
        <title>Complete Genome Sequence of Effusibacillus dendaii Strain skT53, Isolated from Farmland soil.</title>
        <authorList>
            <person name="Konishi T."/>
            <person name="Kawasaki H."/>
        </authorList>
    </citation>
    <scope>NUCLEOTIDE SEQUENCE [LARGE SCALE GENOMIC DNA]</scope>
    <source>
        <strain evidence="8">skT53</strain>
    </source>
</reference>
<evidence type="ECO:0000313" key="8">
    <source>
        <dbReference type="Proteomes" id="UP000593802"/>
    </source>
</evidence>
<evidence type="ECO:0000259" key="6">
    <source>
        <dbReference type="SMART" id="SM00849"/>
    </source>
</evidence>
<evidence type="ECO:0000256" key="3">
    <source>
        <dbReference type="ARBA" id="ARBA00022723"/>
    </source>
</evidence>
<dbReference type="RefSeq" id="WP_200757989.1">
    <property type="nucleotide sequence ID" value="NZ_AP023366.1"/>
</dbReference>
<dbReference type="GO" id="GO:0016787">
    <property type="term" value="F:hydrolase activity"/>
    <property type="evidence" value="ECO:0007669"/>
    <property type="project" value="UniProtKB-KW"/>
</dbReference>
<evidence type="ECO:0000256" key="1">
    <source>
        <dbReference type="ARBA" id="ARBA00001947"/>
    </source>
</evidence>
<dbReference type="Pfam" id="PF00753">
    <property type="entry name" value="Lactamase_B"/>
    <property type="match status" value="1"/>
</dbReference>
<comment type="similarity">
    <text evidence="2">Belongs to the metallo-beta-lactamase superfamily.</text>
</comment>
<protein>
    <recommendedName>
        <fullName evidence="6">Metallo-beta-lactamase domain-containing protein</fullName>
    </recommendedName>
</protein>
<dbReference type="InterPro" id="IPR001279">
    <property type="entry name" value="Metallo-B-lactamas"/>
</dbReference>
<name>A0A7I8DFH8_9BACL</name>
<evidence type="ECO:0000256" key="5">
    <source>
        <dbReference type="ARBA" id="ARBA00022833"/>
    </source>
</evidence>
<gene>
    <name evidence="7" type="ORF">skT53_26940</name>
</gene>
<organism evidence="7 8">
    <name type="scientific">Effusibacillus dendaii</name>
    <dbReference type="NCBI Taxonomy" id="2743772"/>
    <lineage>
        <taxon>Bacteria</taxon>
        <taxon>Bacillati</taxon>
        <taxon>Bacillota</taxon>
        <taxon>Bacilli</taxon>
        <taxon>Bacillales</taxon>
        <taxon>Alicyclobacillaceae</taxon>
        <taxon>Effusibacillus</taxon>
    </lineage>
</organism>
<keyword evidence="5" id="KW-0862">Zinc</keyword>
<dbReference type="GO" id="GO:0046872">
    <property type="term" value="F:metal ion binding"/>
    <property type="evidence" value="ECO:0007669"/>
    <property type="project" value="UniProtKB-KW"/>
</dbReference>
<sequence>MQIDILFEGFPGKSDRGFLGWSSCVLIRIPGERPVLFDTVGFNERFVLLERLAALGVRLDEIESVFLSHFHFDHAVNFGLFPKATFYLHEEEVRHVKENGQKDLAVPYEMFSALENTGRLSILSGSSGETKGIRWVHTPGHTPGLYSIFIQYQAERWVLASDAVKNPAELISGKAAMTWDPQRGEQSIALIRDWADVVVPGHSGAVRIERGPDGIEIRPVTSSTVTISIPQNGIPETKIFVLEA</sequence>
<dbReference type="PANTHER" id="PTHR42978:SF2">
    <property type="entry name" value="102 KBASES UNSTABLE REGION: FROM 1 TO 119443"/>
    <property type="match status" value="1"/>
</dbReference>